<name>A0A9W4SWA5_9GLOM</name>
<accession>A0A9W4SWA5</accession>
<comment type="caution">
    <text evidence="1">The sequence shown here is derived from an EMBL/GenBank/DDBJ whole genome shotgun (WGS) entry which is preliminary data.</text>
</comment>
<reference evidence="1" key="1">
    <citation type="submission" date="2022-08" db="EMBL/GenBank/DDBJ databases">
        <authorList>
            <person name="Kallberg Y."/>
            <person name="Tangrot J."/>
            <person name="Rosling A."/>
        </authorList>
    </citation>
    <scope>NUCLEOTIDE SEQUENCE</scope>
    <source>
        <strain evidence="1">Wild A</strain>
    </source>
</reference>
<evidence type="ECO:0000313" key="1">
    <source>
        <dbReference type="EMBL" id="CAI2181424.1"/>
    </source>
</evidence>
<keyword evidence="2" id="KW-1185">Reference proteome</keyword>
<dbReference type="Proteomes" id="UP001153678">
    <property type="component" value="Unassembled WGS sequence"/>
</dbReference>
<gene>
    <name evidence="1" type="ORF">FWILDA_LOCUS10078</name>
</gene>
<protein>
    <submittedName>
        <fullName evidence="1">15186_t:CDS:1</fullName>
    </submittedName>
</protein>
<proteinExistence type="predicted"/>
<evidence type="ECO:0000313" key="2">
    <source>
        <dbReference type="Proteomes" id="UP001153678"/>
    </source>
</evidence>
<sequence>MTDLIILKDKQQKQIDYYFEQLKHTENWMPKKRLIILEAMFSIFRSQKYDLDEGRLDANFEIGDSVQFYRLKYFAYLHNQDNLLGLNEDAVKILVNGDREQLRRVSINRQVEQAHINFINVLKNDTRTKLAILKDVFRTNSGMVDLTDNALELIESAETHQEIEKLYEDHL</sequence>
<dbReference type="AlphaFoldDB" id="A0A9W4SWA5"/>
<organism evidence="1 2">
    <name type="scientific">Funneliformis geosporum</name>
    <dbReference type="NCBI Taxonomy" id="1117311"/>
    <lineage>
        <taxon>Eukaryota</taxon>
        <taxon>Fungi</taxon>
        <taxon>Fungi incertae sedis</taxon>
        <taxon>Mucoromycota</taxon>
        <taxon>Glomeromycotina</taxon>
        <taxon>Glomeromycetes</taxon>
        <taxon>Glomerales</taxon>
        <taxon>Glomeraceae</taxon>
        <taxon>Funneliformis</taxon>
    </lineage>
</organism>
<dbReference type="EMBL" id="CAMKVN010002518">
    <property type="protein sequence ID" value="CAI2181424.1"/>
    <property type="molecule type" value="Genomic_DNA"/>
</dbReference>